<protein>
    <submittedName>
        <fullName evidence="1">Uncharacterized protein</fullName>
    </submittedName>
</protein>
<accession>A0ABQ8TXX8</accession>
<keyword evidence="2" id="KW-1185">Reference proteome</keyword>
<dbReference type="EMBL" id="JAJSOF020000001">
    <property type="protein sequence ID" value="KAJ4451569.1"/>
    <property type="molecule type" value="Genomic_DNA"/>
</dbReference>
<proteinExistence type="predicted"/>
<sequence>MQTEKEKNNCVTQTDVNADCRLTEGRKYDHQFNELLTLTVRLWLPGAGEISLRGEEWSRTPEDATLEVLVCNTNLRFTYRKQQQHEGIVICDGYLASEGYESDNAGEMSPGSSTESYPAFAHIGLRENPGKNLNQGFVKDITYTQKPRNIDELRLKITQTFQQITPLILQRTWAELHHRYELCRYNIHISPSGGINIYRLLKHDYRLLQKKYYRYCASIPNEM</sequence>
<reference evidence="1 2" key="1">
    <citation type="journal article" date="2022" name="Allergy">
        <title>Genome assembly and annotation of Periplaneta americana reveal a comprehensive cockroach allergen profile.</title>
        <authorList>
            <person name="Wang L."/>
            <person name="Xiong Q."/>
            <person name="Saelim N."/>
            <person name="Wang L."/>
            <person name="Nong W."/>
            <person name="Wan A.T."/>
            <person name="Shi M."/>
            <person name="Liu X."/>
            <person name="Cao Q."/>
            <person name="Hui J.H.L."/>
            <person name="Sookrung N."/>
            <person name="Leung T.F."/>
            <person name="Tungtrongchitr A."/>
            <person name="Tsui S.K.W."/>
        </authorList>
    </citation>
    <scope>NUCLEOTIDE SEQUENCE [LARGE SCALE GENOMIC DNA]</scope>
    <source>
        <strain evidence="1">PWHHKU_190912</strain>
    </source>
</reference>
<dbReference type="Proteomes" id="UP001148838">
    <property type="component" value="Unassembled WGS sequence"/>
</dbReference>
<organism evidence="1 2">
    <name type="scientific">Periplaneta americana</name>
    <name type="common">American cockroach</name>
    <name type="synonym">Blatta americana</name>
    <dbReference type="NCBI Taxonomy" id="6978"/>
    <lineage>
        <taxon>Eukaryota</taxon>
        <taxon>Metazoa</taxon>
        <taxon>Ecdysozoa</taxon>
        <taxon>Arthropoda</taxon>
        <taxon>Hexapoda</taxon>
        <taxon>Insecta</taxon>
        <taxon>Pterygota</taxon>
        <taxon>Neoptera</taxon>
        <taxon>Polyneoptera</taxon>
        <taxon>Dictyoptera</taxon>
        <taxon>Blattodea</taxon>
        <taxon>Blattoidea</taxon>
        <taxon>Blattidae</taxon>
        <taxon>Blattinae</taxon>
        <taxon>Periplaneta</taxon>
    </lineage>
</organism>
<name>A0ABQ8TXX8_PERAM</name>
<evidence type="ECO:0000313" key="1">
    <source>
        <dbReference type="EMBL" id="KAJ4451569.1"/>
    </source>
</evidence>
<gene>
    <name evidence="1" type="ORF">ANN_03038</name>
</gene>
<comment type="caution">
    <text evidence="1">The sequence shown here is derived from an EMBL/GenBank/DDBJ whole genome shotgun (WGS) entry which is preliminary data.</text>
</comment>
<evidence type="ECO:0000313" key="2">
    <source>
        <dbReference type="Proteomes" id="UP001148838"/>
    </source>
</evidence>